<evidence type="ECO:0000313" key="10">
    <source>
        <dbReference type="Proteomes" id="UP000785613"/>
    </source>
</evidence>
<organism evidence="9 10">
    <name type="scientific">Massilia rubra</name>
    <dbReference type="NCBI Taxonomy" id="2607910"/>
    <lineage>
        <taxon>Bacteria</taxon>
        <taxon>Pseudomonadati</taxon>
        <taxon>Pseudomonadota</taxon>
        <taxon>Betaproteobacteria</taxon>
        <taxon>Burkholderiales</taxon>
        <taxon>Oxalobacteraceae</taxon>
        <taxon>Telluria group</taxon>
        <taxon>Massilia</taxon>
    </lineage>
</organism>
<keyword evidence="3" id="KW-0597">Phosphoprotein</keyword>
<dbReference type="InterPro" id="IPR050736">
    <property type="entry name" value="Sensor_HK_Regulatory"/>
</dbReference>
<dbReference type="EC" id="2.7.13.3" evidence="2"/>
<evidence type="ECO:0000313" key="9">
    <source>
        <dbReference type="EMBL" id="NHZ32259.1"/>
    </source>
</evidence>
<evidence type="ECO:0000256" key="6">
    <source>
        <dbReference type="ARBA" id="ARBA00023012"/>
    </source>
</evidence>
<dbReference type="InterPro" id="IPR003661">
    <property type="entry name" value="HisK_dim/P_dom"/>
</dbReference>
<dbReference type="SMART" id="SM00388">
    <property type="entry name" value="HisKA"/>
    <property type="match status" value="1"/>
</dbReference>
<dbReference type="PANTHER" id="PTHR43711:SF31">
    <property type="entry name" value="HISTIDINE KINASE"/>
    <property type="match status" value="1"/>
</dbReference>
<feature type="domain" description="Histidine kinase" evidence="8">
    <location>
        <begin position="226"/>
        <end position="446"/>
    </location>
</feature>
<dbReference type="InterPro" id="IPR036890">
    <property type="entry name" value="HATPase_C_sf"/>
</dbReference>
<dbReference type="EMBL" id="VUYU01000001">
    <property type="protein sequence ID" value="NHZ32259.1"/>
    <property type="molecule type" value="Genomic_DNA"/>
</dbReference>
<keyword evidence="6" id="KW-0902">Two-component regulatory system</keyword>
<feature type="coiled-coil region" evidence="7">
    <location>
        <begin position="161"/>
        <end position="209"/>
    </location>
</feature>
<evidence type="ECO:0000256" key="5">
    <source>
        <dbReference type="ARBA" id="ARBA00022777"/>
    </source>
</evidence>
<dbReference type="SMART" id="SM00387">
    <property type="entry name" value="HATPase_c"/>
    <property type="match status" value="2"/>
</dbReference>
<dbReference type="Pfam" id="PF00512">
    <property type="entry name" value="HisKA"/>
    <property type="match status" value="1"/>
</dbReference>
<dbReference type="Proteomes" id="UP000785613">
    <property type="component" value="Unassembled WGS sequence"/>
</dbReference>
<dbReference type="Gene3D" id="1.10.287.130">
    <property type="match status" value="1"/>
</dbReference>
<keyword evidence="7" id="KW-0175">Coiled coil</keyword>
<comment type="caution">
    <text evidence="9">The sequence shown here is derived from an EMBL/GenBank/DDBJ whole genome shotgun (WGS) entry which is preliminary data.</text>
</comment>
<evidence type="ECO:0000256" key="2">
    <source>
        <dbReference type="ARBA" id="ARBA00012438"/>
    </source>
</evidence>
<evidence type="ECO:0000256" key="1">
    <source>
        <dbReference type="ARBA" id="ARBA00000085"/>
    </source>
</evidence>
<proteinExistence type="predicted"/>
<evidence type="ECO:0000256" key="4">
    <source>
        <dbReference type="ARBA" id="ARBA00022679"/>
    </source>
</evidence>
<dbReference type="PROSITE" id="PS50109">
    <property type="entry name" value="HIS_KIN"/>
    <property type="match status" value="1"/>
</dbReference>
<accession>A0ABX0LE85</accession>
<keyword evidence="5 9" id="KW-0418">Kinase</keyword>
<comment type="catalytic activity">
    <reaction evidence="1">
        <text>ATP + protein L-histidine = ADP + protein N-phospho-L-histidine.</text>
        <dbReference type="EC" id="2.7.13.3"/>
    </reaction>
</comment>
<dbReference type="GO" id="GO:0016301">
    <property type="term" value="F:kinase activity"/>
    <property type="evidence" value="ECO:0007669"/>
    <property type="project" value="UniProtKB-KW"/>
</dbReference>
<dbReference type="Gene3D" id="3.30.565.10">
    <property type="entry name" value="Histidine kinase-like ATPase, C-terminal domain"/>
    <property type="match status" value="2"/>
</dbReference>
<dbReference type="PANTHER" id="PTHR43711">
    <property type="entry name" value="TWO-COMPONENT HISTIDINE KINASE"/>
    <property type="match status" value="1"/>
</dbReference>
<evidence type="ECO:0000256" key="7">
    <source>
        <dbReference type="SAM" id="Coils"/>
    </source>
</evidence>
<dbReference type="RefSeq" id="WP_167220912.1">
    <property type="nucleotide sequence ID" value="NZ_VUYU01000001.1"/>
</dbReference>
<sequence length="463" mass="50325">MSLRILKIAIGTELDVVGARQRAREIAVLCGFAMQDQVRIATSVSELARNVFNYAHGGRVEFSIEDTDGAQALQIRIDDQGPGIADLDLVLSGGYQSATGMGLGILGARRLMDLCEIRSAPGSGTRIVLQKRFAADAPRMTARMVGDMCAHLNALAPDSMLGEVQQQNQELLGTLDELKARQEELLALTRELEENNRAVKVLYAELDEKAEHLRRADQAKSRFLSNMSHEFRTPLSSIRALSKLLLARADGELSEEQEKQVRFILQGTIALNEMVDDLLDLAKIEAGKVDVRPERFMVADMFSTLRGLLRPLLGGSAVALTFHEPPAGLALCSDQSKLAQILRNFISNAIKYTEQGDIAVRAALLPEQGMMHFSVADTGLGIAACDQAFIFEEFSQIENRLQTRVKGTGLGLPLCRKLADLLGGAVGVDSVAGAGSVFWVSVPLTPMADRDDAPVTSYLHNPD</sequence>
<dbReference type="CDD" id="cd16934">
    <property type="entry name" value="HATPase_RsbT-like"/>
    <property type="match status" value="1"/>
</dbReference>
<keyword evidence="10" id="KW-1185">Reference proteome</keyword>
<protein>
    <recommendedName>
        <fullName evidence="2">histidine kinase</fullName>
        <ecNumber evidence="2">2.7.13.3</ecNumber>
    </recommendedName>
</protein>
<reference evidence="9 10" key="1">
    <citation type="submission" date="2019-09" db="EMBL/GenBank/DDBJ databases">
        <title>Taxonomy of Antarctic Massilia spp.: description of Massilia rubra sp. nov., Massilia aquatica sp. nov., Massilia mucilaginosa sp. nov., Massilia frigida sp. nov. isolated from streams, lakes and regoliths.</title>
        <authorList>
            <person name="Holochova P."/>
            <person name="Sedlacek I."/>
            <person name="Kralova S."/>
            <person name="Maslanova I."/>
            <person name="Busse H.-J."/>
            <person name="Stankova E."/>
            <person name="Vrbovska V."/>
            <person name="Kovarovic V."/>
            <person name="Bartak M."/>
            <person name="Svec P."/>
            <person name="Pantucek R."/>
        </authorList>
    </citation>
    <scope>NUCLEOTIDE SEQUENCE [LARGE SCALE GENOMIC DNA]</scope>
    <source>
        <strain evidence="9 10">CCM 8692</strain>
    </source>
</reference>
<evidence type="ECO:0000256" key="3">
    <source>
        <dbReference type="ARBA" id="ARBA00022553"/>
    </source>
</evidence>
<dbReference type="InterPro" id="IPR004358">
    <property type="entry name" value="Sig_transdc_His_kin-like_C"/>
</dbReference>
<gene>
    <name evidence="9" type="ORF">F0185_01450</name>
</gene>
<dbReference type="InterPro" id="IPR005467">
    <property type="entry name" value="His_kinase_dom"/>
</dbReference>
<dbReference type="SUPFAM" id="SSF47384">
    <property type="entry name" value="Homodimeric domain of signal transducing histidine kinase"/>
    <property type="match status" value="1"/>
</dbReference>
<evidence type="ECO:0000259" key="8">
    <source>
        <dbReference type="PROSITE" id="PS50109"/>
    </source>
</evidence>
<dbReference type="CDD" id="cd16922">
    <property type="entry name" value="HATPase_EvgS-ArcB-TorS-like"/>
    <property type="match status" value="1"/>
</dbReference>
<dbReference type="CDD" id="cd00082">
    <property type="entry name" value="HisKA"/>
    <property type="match status" value="1"/>
</dbReference>
<keyword evidence="4" id="KW-0808">Transferase</keyword>
<dbReference type="PRINTS" id="PR00344">
    <property type="entry name" value="BCTRLSENSOR"/>
</dbReference>
<name>A0ABX0LE85_9BURK</name>
<dbReference type="Pfam" id="PF02518">
    <property type="entry name" value="HATPase_c"/>
    <property type="match status" value="2"/>
</dbReference>
<dbReference type="SUPFAM" id="SSF55874">
    <property type="entry name" value="ATPase domain of HSP90 chaperone/DNA topoisomerase II/histidine kinase"/>
    <property type="match status" value="2"/>
</dbReference>
<dbReference type="InterPro" id="IPR003594">
    <property type="entry name" value="HATPase_dom"/>
</dbReference>
<dbReference type="InterPro" id="IPR036097">
    <property type="entry name" value="HisK_dim/P_sf"/>
</dbReference>